<reference evidence="5 6" key="1">
    <citation type="submission" date="2020-12" db="EMBL/GenBank/DDBJ databases">
        <title>Metabolic potential, ecology and presence of endohyphal bacteria is reflected in genomic diversity of Mucoromycotina.</title>
        <authorList>
            <person name="Muszewska A."/>
            <person name="Okrasinska A."/>
            <person name="Steczkiewicz K."/>
            <person name="Drgas O."/>
            <person name="Orlowska M."/>
            <person name="Perlinska-Lenart U."/>
            <person name="Aleksandrzak-Piekarczyk T."/>
            <person name="Szatraj K."/>
            <person name="Zielenkiewicz U."/>
            <person name="Pilsyk S."/>
            <person name="Malc E."/>
            <person name="Mieczkowski P."/>
            <person name="Kruszewska J.S."/>
            <person name="Biernat P."/>
            <person name="Pawlowska J."/>
        </authorList>
    </citation>
    <scope>NUCLEOTIDE SEQUENCE [LARGE SCALE GENOMIC DNA]</scope>
    <source>
        <strain evidence="5 6">CBS 142.35</strain>
    </source>
</reference>
<dbReference type="AlphaFoldDB" id="A0A8H7RRJ4"/>
<dbReference type="InterPro" id="IPR005343">
    <property type="entry name" value="Noc2"/>
</dbReference>
<keyword evidence="3" id="KW-0539">Nucleus</keyword>
<dbReference type="Pfam" id="PF03715">
    <property type="entry name" value="Noc2"/>
    <property type="match status" value="1"/>
</dbReference>
<dbReference type="GO" id="GO:0030690">
    <property type="term" value="C:Noc1p-Noc2p complex"/>
    <property type="evidence" value="ECO:0007669"/>
    <property type="project" value="TreeGrafter"/>
</dbReference>
<feature type="compositionally biased region" description="Basic and acidic residues" evidence="4">
    <location>
        <begin position="41"/>
        <end position="55"/>
    </location>
</feature>
<accession>A0A8H7RRJ4</accession>
<dbReference type="GO" id="GO:0042273">
    <property type="term" value="P:ribosomal large subunit biogenesis"/>
    <property type="evidence" value="ECO:0007669"/>
    <property type="project" value="TreeGrafter"/>
</dbReference>
<dbReference type="Proteomes" id="UP000646827">
    <property type="component" value="Unassembled WGS sequence"/>
</dbReference>
<gene>
    <name evidence="5" type="ORF">INT45_012979</name>
</gene>
<dbReference type="PANTHER" id="PTHR12687">
    <property type="entry name" value="NUCLEOLAR COMPLEX 2 AND RAD4-RELATED"/>
    <property type="match status" value="1"/>
</dbReference>
<organism evidence="5 6">
    <name type="scientific">Circinella minor</name>
    <dbReference type="NCBI Taxonomy" id="1195481"/>
    <lineage>
        <taxon>Eukaryota</taxon>
        <taxon>Fungi</taxon>
        <taxon>Fungi incertae sedis</taxon>
        <taxon>Mucoromycota</taxon>
        <taxon>Mucoromycotina</taxon>
        <taxon>Mucoromycetes</taxon>
        <taxon>Mucorales</taxon>
        <taxon>Lichtheimiaceae</taxon>
        <taxon>Circinella</taxon>
    </lineage>
</organism>
<comment type="similarity">
    <text evidence="2">Belongs to the NOC2 family.</text>
</comment>
<proteinExistence type="inferred from homology"/>
<dbReference type="PANTHER" id="PTHR12687:SF4">
    <property type="entry name" value="NUCLEOLAR COMPLEX PROTEIN 2 HOMOLOG"/>
    <property type="match status" value="1"/>
</dbReference>
<evidence type="ECO:0000256" key="4">
    <source>
        <dbReference type="SAM" id="MobiDB-lite"/>
    </source>
</evidence>
<dbReference type="EMBL" id="JAEPRB010000480">
    <property type="protein sequence ID" value="KAG2215861.1"/>
    <property type="molecule type" value="Genomic_DNA"/>
</dbReference>
<dbReference type="GO" id="GO:0005654">
    <property type="term" value="C:nucleoplasm"/>
    <property type="evidence" value="ECO:0007669"/>
    <property type="project" value="TreeGrafter"/>
</dbReference>
<dbReference type="GO" id="GO:0005730">
    <property type="term" value="C:nucleolus"/>
    <property type="evidence" value="ECO:0007669"/>
    <property type="project" value="TreeGrafter"/>
</dbReference>
<dbReference type="GO" id="GO:0030691">
    <property type="term" value="C:Noc2p-Noc3p complex"/>
    <property type="evidence" value="ECO:0007669"/>
    <property type="project" value="TreeGrafter"/>
</dbReference>
<evidence type="ECO:0000256" key="2">
    <source>
        <dbReference type="ARBA" id="ARBA00005907"/>
    </source>
</evidence>
<dbReference type="OrthoDB" id="10266662at2759"/>
<protein>
    <recommendedName>
        <fullName evidence="7">Nucleolar complex protein 2</fullName>
    </recommendedName>
</protein>
<keyword evidence="6" id="KW-1185">Reference proteome</keyword>
<sequence length="519" mass="60336">MAKLKKATVKFQKNKLKNTIERRKKHTKFKQQVNRRKERRSRNQDNGKADSKDENALEATETTGRSIARSDEETDMEFKYKVNNHKVYKKLVRVTLKSAYPIFSEHLFFTKKAKHPAKTKNWRRLEKVVRLFLNNCVRFLRDMDQDDMLQYILTYLEPCSLYFGCFPKTAREYLRVLLDRWSDASLSSESRARCYQSIKQFATAAIDVEKNSYISHCLKGVYLVFAKHATKMTESTLPMIQQMLEEGPDLYTLDQKVSAQHAQVYIHQLTSHLKTAKKQHTAESFKSVYTWQFVSCLDFWANVIANTCNPETGVVSPMLTHLKPLVDLSLQTLRLNPVGQFLPLRVHIIRSLIGIIDGTGYYIPMGPFIFEIFNGDVKSKMEQTDLPAFEWDMYLKTPKEYTSTKIYQDAKYQVFYDSLVDFYACLGLHIAFPELAIPVLSKLKEDHKNLKGTRFSKSLRTLIDKLETHKNYIEQKRAPVEYTSTKLDEVNAFLRNTDFETTPFGNFLVNKAKMNSSVA</sequence>
<feature type="compositionally biased region" description="Basic residues" evidence="4">
    <location>
        <begin position="1"/>
        <end position="40"/>
    </location>
</feature>
<feature type="region of interest" description="Disordered" evidence="4">
    <location>
        <begin position="1"/>
        <end position="64"/>
    </location>
</feature>
<comment type="caution">
    <text evidence="5">The sequence shown here is derived from an EMBL/GenBank/DDBJ whole genome shotgun (WGS) entry which is preliminary data.</text>
</comment>
<comment type="subcellular location">
    <subcellularLocation>
        <location evidence="1">Nucleus</location>
    </subcellularLocation>
</comment>
<evidence type="ECO:0008006" key="7">
    <source>
        <dbReference type="Google" id="ProtNLM"/>
    </source>
</evidence>
<evidence type="ECO:0000256" key="3">
    <source>
        <dbReference type="ARBA" id="ARBA00023242"/>
    </source>
</evidence>
<evidence type="ECO:0000313" key="6">
    <source>
        <dbReference type="Proteomes" id="UP000646827"/>
    </source>
</evidence>
<evidence type="ECO:0000256" key="1">
    <source>
        <dbReference type="ARBA" id="ARBA00004123"/>
    </source>
</evidence>
<name>A0A8H7RRJ4_9FUNG</name>
<evidence type="ECO:0000313" key="5">
    <source>
        <dbReference type="EMBL" id="KAG2215861.1"/>
    </source>
</evidence>